<evidence type="ECO:0000256" key="1">
    <source>
        <dbReference type="SAM" id="SignalP"/>
    </source>
</evidence>
<keyword evidence="3" id="KW-1185">Reference proteome</keyword>
<protein>
    <submittedName>
        <fullName evidence="2">Uncharacterized protein</fullName>
    </submittedName>
</protein>
<gene>
    <name evidence="2" type="ORF">ADEAN_000512100</name>
</gene>
<feature type="chain" id="PRO_5028801237" evidence="1">
    <location>
        <begin position="28"/>
        <end position="94"/>
    </location>
</feature>
<reference evidence="2 3" key="1">
    <citation type="submission" date="2020-08" db="EMBL/GenBank/DDBJ databases">
        <authorList>
            <person name="Newling K."/>
            <person name="Davey J."/>
            <person name="Forrester S."/>
        </authorList>
    </citation>
    <scope>NUCLEOTIDE SEQUENCE [LARGE SCALE GENOMIC DNA]</scope>
    <source>
        <strain evidence="3">Crithidia deanei Carvalho (ATCC PRA-265)</strain>
    </source>
</reference>
<evidence type="ECO:0000313" key="2">
    <source>
        <dbReference type="EMBL" id="CAD2217642.1"/>
    </source>
</evidence>
<proteinExistence type="predicted"/>
<organism evidence="2 3">
    <name type="scientific">Angomonas deanei</name>
    <dbReference type="NCBI Taxonomy" id="59799"/>
    <lineage>
        <taxon>Eukaryota</taxon>
        <taxon>Discoba</taxon>
        <taxon>Euglenozoa</taxon>
        <taxon>Kinetoplastea</taxon>
        <taxon>Metakinetoplastina</taxon>
        <taxon>Trypanosomatida</taxon>
        <taxon>Trypanosomatidae</taxon>
        <taxon>Strigomonadinae</taxon>
        <taxon>Angomonas</taxon>
    </lineage>
</organism>
<dbReference type="AlphaFoldDB" id="A0A7G2CHF1"/>
<dbReference type="Proteomes" id="UP000515908">
    <property type="component" value="Chromosome 09"/>
</dbReference>
<keyword evidence="1" id="KW-0732">Signal</keyword>
<feature type="signal peptide" evidence="1">
    <location>
        <begin position="1"/>
        <end position="27"/>
    </location>
</feature>
<name>A0A7G2CHF1_9TRYP</name>
<sequence>MHSSHGSTRWGVIVCLVLLILSATTFAEDYTYNFSLAPLRDGCGDGEELQLVNDVVYTAFLKHLSTLESATTPVLLSKAVFDPRKKWLLLRSLG</sequence>
<dbReference type="VEuPathDB" id="TriTrypDB:ADEAN_000512100"/>
<evidence type="ECO:0000313" key="3">
    <source>
        <dbReference type="Proteomes" id="UP000515908"/>
    </source>
</evidence>
<accession>A0A7G2CHF1</accession>
<dbReference type="EMBL" id="LR877153">
    <property type="protein sequence ID" value="CAD2217642.1"/>
    <property type="molecule type" value="Genomic_DNA"/>
</dbReference>